<evidence type="ECO:0000313" key="2">
    <source>
        <dbReference type="Proteomes" id="UP000535491"/>
    </source>
</evidence>
<dbReference type="Pfam" id="PF01955">
    <property type="entry name" value="CbiZ"/>
    <property type="match status" value="1"/>
</dbReference>
<comment type="caution">
    <text evidence="1">The sequence shown here is derived from an EMBL/GenBank/DDBJ whole genome shotgun (WGS) entry which is preliminary data.</text>
</comment>
<accession>A0A7W1WMS8</accession>
<name>A0A7W1WMS8_9BACL</name>
<dbReference type="PANTHER" id="PTHR35336:SF5">
    <property type="entry name" value="ADENOSYLCOBINAMIDE AMIDOHYDROLASE"/>
    <property type="match status" value="1"/>
</dbReference>
<evidence type="ECO:0000313" key="1">
    <source>
        <dbReference type="EMBL" id="MBA4492805.1"/>
    </source>
</evidence>
<proteinExistence type="predicted"/>
<protein>
    <submittedName>
        <fullName evidence="1">Adenosylcobinamide amidohydrolase</fullName>
    </submittedName>
</protein>
<dbReference type="InterPro" id="IPR052209">
    <property type="entry name" value="CbiZ"/>
</dbReference>
<keyword evidence="2" id="KW-1185">Reference proteome</keyword>
<dbReference type="Proteomes" id="UP000535491">
    <property type="component" value="Unassembled WGS sequence"/>
</dbReference>
<sequence>MSQMDGETLVEPVQLADFQRVEFTGRPLFMQTEKGAAKMKPVFAQSSWPICYQVTSEMIQIHSDRPLRVLTSAIMGGEEQAATLILNRHVQKSYCPPDPEAEVKEWLNGKRISTKGTVVLLTAAYVDQADFRVQASDGFRIAVWATAGVGNAARAGVEGMDDSPGKPGTINLVLVIDGELTQAAMVNSIITATEAKSAALQDLAVTDSAGNIATGTTTDAIVVAATQQRVGSVLHRYAGVASPLGQVIGRLVYRAVREAVLNEKRIKQKGIVNNGSRLDYFCSLSVRPSYR</sequence>
<gene>
    <name evidence="1" type="ORF">H1191_00570</name>
</gene>
<dbReference type="EMBL" id="JACEIQ010000001">
    <property type="protein sequence ID" value="MBA4492805.1"/>
    <property type="molecule type" value="Genomic_DNA"/>
</dbReference>
<dbReference type="InterPro" id="IPR002808">
    <property type="entry name" value="AdoCbi_amidolase"/>
</dbReference>
<dbReference type="GO" id="GO:0016787">
    <property type="term" value="F:hydrolase activity"/>
    <property type="evidence" value="ECO:0007669"/>
    <property type="project" value="UniProtKB-KW"/>
</dbReference>
<reference evidence="1 2" key="1">
    <citation type="submission" date="2020-07" db="EMBL/GenBank/DDBJ databases">
        <authorList>
            <person name="Feng H."/>
        </authorList>
    </citation>
    <scope>NUCLEOTIDE SEQUENCE [LARGE SCALE GENOMIC DNA]</scope>
    <source>
        <strain evidence="2">s-10</strain>
    </source>
</reference>
<organism evidence="1 2">
    <name type="scientific">Paenactinomyces guangxiensis</name>
    <dbReference type="NCBI Taxonomy" id="1490290"/>
    <lineage>
        <taxon>Bacteria</taxon>
        <taxon>Bacillati</taxon>
        <taxon>Bacillota</taxon>
        <taxon>Bacilli</taxon>
        <taxon>Bacillales</taxon>
        <taxon>Thermoactinomycetaceae</taxon>
        <taxon>Paenactinomyces</taxon>
    </lineage>
</organism>
<dbReference type="PANTHER" id="PTHR35336">
    <property type="entry name" value="ADENOSYLCOBINAMIDE AMIDOHYDROLASE"/>
    <property type="match status" value="1"/>
</dbReference>
<keyword evidence="1" id="KW-0378">Hydrolase</keyword>
<dbReference type="AlphaFoldDB" id="A0A7W1WMS8"/>